<accession>A0A0F9J1N5</accession>
<reference evidence="1" key="1">
    <citation type="journal article" date="2015" name="Nature">
        <title>Complex archaea that bridge the gap between prokaryotes and eukaryotes.</title>
        <authorList>
            <person name="Spang A."/>
            <person name="Saw J.H."/>
            <person name="Jorgensen S.L."/>
            <person name="Zaremba-Niedzwiedzka K."/>
            <person name="Martijn J."/>
            <person name="Lind A.E."/>
            <person name="van Eijk R."/>
            <person name="Schleper C."/>
            <person name="Guy L."/>
            <person name="Ettema T.J."/>
        </authorList>
    </citation>
    <scope>NUCLEOTIDE SEQUENCE</scope>
</reference>
<gene>
    <name evidence="1" type="ORF">LCGC14_1810700</name>
</gene>
<name>A0A0F9J1N5_9ZZZZ</name>
<organism evidence="1">
    <name type="scientific">marine sediment metagenome</name>
    <dbReference type="NCBI Taxonomy" id="412755"/>
    <lineage>
        <taxon>unclassified sequences</taxon>
        <taxon>metagenomes</taxon>
        <taxon>ecological metagenomes</taxon>
    </lineage>
</organism>
<proteinExistence type="predicted"/>
<sequence>MDNLVFVCTDDLDQAVTPTCGIDYGERVVQVAFMKEGDTFTVSASDAPTATEFETSITSDVMTIVKGLTNGHRIEQGATELSGDDTESGGTERYDVMYRVEGRIKRVTSSIQRMTEKFDRFSILRMWFFTEKDWCFGGATGFKVSPNFGEIIFEGKGQPPYIPFHCDYTATGQDYARYDDDYTALDNS</sequence>
<protein>
    <submittedName>
        <fullName evidence="1">Uncharacterized protein</fullName>
    </submittedName>
</protein>
<dbReference type="EMBL" id="LAZR01017582">
    <property type="protein sequence ID" value="KKL99810.1"/>
    <property type="molecule type" value="Genomic_DNA"/>
</dbReference>
<dbReference type="AlphaFoldDB" id="A0A0F9J1N5"/>
<evidence type="ECO:0000313" key="1">
    <source>
        <dbReference type="EMBL" id="KKL99810.1"/>
    </source>
</evidence>
<comment type="caution">
    <text evidence="1">The sequence shown here is derived from an EMBL/GenBank/DDBJ whole genome shotgun (WGS) entry which is preliminary data.</text>
</comment>